<gene>
    <name evidence="5" type="ORF">EBQ26_11725</name>
</gene>
<name>A0A3M6PV88_9BURK</name>
<dbReference type="PROSITE" id="PS51318">
    <property type="entry name" value="TAT"/>
    <property type="match status" value="1"/>
</dbReference>
<dbReference type="Pfam" id="PF08534">
    <property type="entry name" value="Redoxin"/>
    <property type="match status" value="1"/>
</dbReference>
<dbReference type="GO" id="GO:0030313">
    <property type="term" value="C:cell envelope"/>
    <property type="evidence" value="ECO:0007669"/>
    <property type="project" value="UniProtKB-SubCell"/>
</dbReference>
<dbReference type="RefSeq" id="WP_122239385.1">
    <property type="nucleotide sequence ID" value="NZ_RDQM01000020.1"/>
</dbReference>
<dbReference type="InterPro" id="IPR013766">
    <property type="entry name" value="Thioredoxin_domain"/>
</dbReference>
<reference evidence="5 6" key="1">
    <citation type="submission" date="2018-10" db="EMBL/GenBank/DDBJ databases">
        <title>Comamonadaceae CDC group NO-1 genome sequencing and assembly.</title>
        <authorList>
            <person name="Bernier A.-M."/>
            <person name="Bernard K."/>
        </authorList>
    </citation>
    <scope>NUCLEOTIDE SEQUENCE [LARGE SCALE GENOMIC DNA]</scope>
    <source>
        <strain evidence="5 6">NML970147</strain>
    </source>
</reference>
<evidence type="ECO:0000256" key="2">
    <source>
        <dbReference type="ARBA" id="ARBA00022748"/>
    </source>
</evidence>
<evidence type="ECO:0000256" key="3">
    <source>
        <dbReference type="ARBA" id="ARBA00023284"/>
    </source>
</evidence>
<proteinExistence type="predicted"/>
<dbReference type="GO" id="GO:0017004">
    <property type="term" value="P:cytochrome complex assembly"/>
    <property type="evidence" value="ECO:0007669"/>
    <property type="project" value="UniProtKB-KW"/>
</dbReference>
<dbReference type="GO" id="GO:0015036">
    <property type="term" value="F:disulfide oxidoreductase activity"/>
    <property type="evidence" value="ECO:0007669"/>
    <property type="project" value="UniProtKB-ARBA"/>
</dbReference>
<comment type="subcellular location">
    <subcellularLocation>
        <location evidence="1">Cell envelope</location>
    </subcellularLocation>
</comment>
<dbReference type="CDD" id="cd02966">
    <property type="entry name" value="TlpA_like_family"/>
    <property type="match status" value="1"/>
</dbReference>
<dbReference type="InterPro" id="IPR013740">
    <property type="entry name" value="Redoxin"/>
</dbReference>
<organism evidence="5 6">
    <name type="scientific">Allofranklinella schreckenbergeri</name>
    <dbReference type="NCBI Taxonomy" id="1076744"/>
    <lineage>
        <taxon>Bacteria</taxon>
        <taxon>Pseudomonadati</taxon>
        <taxon>Pseudomonadota</taxon>
        <taxon>Betaproteobacteria</taxon>
        <taxon>Burkholderiales</taxon>
        <taxon>Comamonadaceae</taxon>
        <taxon>Allofranklinella</taxon>
    </lineage>
</organism>
<evidence type="ECO:0000256" key="1">
    <source>
        <dbReference type="ARBA" id="ARBA00004196"/>
    </source>
</evidence>
<dbReference type="InterPro" id="IPR006311">
    <property type="entry name" value="TAT_signal"/>
</dbReference>
<keyword evidence="2" id="KW-0201">Cytochrome c-type biogenesis</keyword>
<dbReference type="Gene3D" id="3.40.30.10">
    <property type="entry name" value="Glutaredoxin"/>
    <property type="match status" value="1"/>
</dbReference>
<accession>A0A3M6PV88</accession>
<keyword evidence="3" id="KW-0676">Redox-active center</keyword>
<dbReference type="Proteomes" id="UP000267521">
    <property type="component" value="Unassembled WGS sequence"/>
</dbReference>
<dbReference type="EMBL" id="RDQM01000020">
    <property type="protein sequence ID" value="RMW95019.1"/>
    <property type="molecule type" value="Genomic_DNA"/>
</dbReference>
<dbReference type="InterPro" id="IPR050553">
    <property type="entry name" value="Thioredoxin_ResA/DsbE_sf"/>
</dbReference>
<dbReference type="AlphaFoldDB" id="A0A3M6PV88"/>
<comment type="caution">
    <text evidence="5">The sequence shown here is derived from an EMBL/GenBank/DDBJ whole genome shotgun (WGS) entry which is preliminary data.</text>
</comment>
<dbReference type="PANTHER" id="PTHR42852:SF17">
    <property type="entry name" value="THIOREDOXIN-LIKE PROTEIN HI_1115"/>
    <property type="match status" value="1"/>
</dbReference>
<dbReference type="PROSITE" id="PS51352">
    <property type="entry name" value="THIOREDOXIN_2"/>
    <property type="match status" value="1"/>
</dbReference>
<dbReference type="InterPro" id="IPR036249">
    <property type="entry name" value="Thioredoxin-like_sf"/>
</dbReference>
<sequence>MHASPLSAPSVPPVARRRMLAGLIGLAGLAFAGAPACSALAQSAAEDALWQLSLPQPDGTPLALQSLRGKPLIVNFWATWCPPCVKEMPLLDQFHKQQAHTANGWQVVGIAVDSAAKVQAFVQRLELGFPILVAGPKGLELAKSLGGQGPLPFTVVIGADGRVLERKAGMVQPEDLARWQTL</sequence>
<evidence type="ECO:0000313" key="5">
    <source>
        <dbReference type="EMBL" id="RMW95019.1"/>
    </source>
</evidence>
<evidence type="ECO:0000313" key="6">
    <source>
        <dbReference type="Proteomes" id="UP000267521"/>
    </source>
</evidence>
<protein>
    <submittedName>
        <fullName evidence="5">TlpA family protein disulfide reductase</fullName>
    </submittedName>
</protein>
<dbReference type="PROSITE" id="PS00194">
    <property type="entry name" value="THIOREDOXIN_1"/>
    <property type="match status" value="1"/>
</dbReference>
<feature type="domain" description="Thioredoxin" evidence="4">
    <location>
        <begin position="43"/>
        <end position="182"/>
    </location>
</feature>
<dbReference type="PANTHER" id="PTHR42852">
    <property type="entry name" value="THIOL:DISULFIDE INTERCHANGE PROTEIN DSBE"/>
    <property type="match status" value="1"/>
</dbReference>
<dbReference type="InterPro" id="IPR017937">
    <property type="entry name" value="Thioredoxin_CS"/>
</dbReference>
<evidence type="ECO:0000259" key="4">
    <source>
        <dbReference type="PROSITE" id="PS51352"/>
    </source>
</evidence>
<dbReference type="SUPFAM" id="SSF52833">
    <property type="entry name" value="Thioredoxin-like"/>
    <property type="match status" value="1"/>
</dbReference>